<sequence>MRQAPTSTCMRCSCLPGGGSATRRLGWLPGFMRGRDRAARARVRSAGGQRAVPCVRKRPSPSSLSSLHLLVHGELQPSRAERARPAAGETRNSARSRPRDQQ</sequence>
<proteinExistence type="predicted"/>
<name>A0A921S6Q8_SORBI</name>
<dbReference type="AlphaFoldDB" id="A0A921S6Q8"/>
<gene>
    <name evidence="2" type="ORF">BDA96_01G429100</name>
</gene>
<dbReference type="Proteomes" id="UP000807115">
    <property type="component" value="Chromosome 1"/>
</dbReference>
<evidence type="ECO:0000256" key="1">
    <source>
        <dbReference type="SAM" id="MobiDB-lite"/>
    </source>
</evidence>
<evidence type="ECO:0000313" key="3">
    <source>
        <dbReference type="Proteomes" id="UP000807115"/>
    </source>
</evidence>
<evidence type="ECO:0000313" key="2">
    <source>
        <dbReference type="EMBL" id="KAG0551497.1"/>
    </source>
</evidence>
<reference evidence="2" key="2">
    <citation type="submission" date="2020-10" db="EMBL/GenBank/DDBJ databases">
        <authorList>
            <person name="Cooper E.A."/>
            <person name="Brenton Z.W."/>
            <person name="Flinn B.S."/>
            <person name="Jenkins J."/>
            <person name="Shu S."/>
            <person name="Flowers D."/>
            <person name="Luo F."/>
            <person name="Wang Y."/>
            <person name="Xia P."/>
            <person name="Barry K."/>
            <person name="Daum C."/>
            <person name="Lipzen A."/>
            <person name="Yoshinaga Y."/>
            <person name="Schmutz J."/>
            <person name="Saski C."/>
            <person name="Vermerris W."/>
            <person name="Kresovich S."/>
        </authorList>
    </citation>
    <scope>NUCLEOTIDE SEQUENCE</scope>
</reference>
<feature type="region of interest" description="Disordered" evidence="1">
    <location>
        <begin position="43"/>
        <end position="102"/>
    </location>
</feature>
<feature type="compositionally biased region" description="Low complexity" evidence="1">
    <location>
        <begin position="60"/>
        <end position="70"/>
    </location>
</feature>
<protein>
    <submittedName>
        <fullName evidence="2">Uncharacterized protein</fullName>
    </submittedName>
</protein>
<dbReference type="EMBL" id="CM027680">
    <property type="protein sequence ID" value="KAG0551497.1"/>
    <property type="molecule type" value="Genomic_DNA"/>
</dbReference>
<comment type="caution">
    <text evidence="2">The sequence shown here is derived from an EMBL/GenBank/DDBJ whole genome shotgun (WGS) entry which is preliminary data.</text>
</comment>
<organism evidence="2 3">
    <name type="scientific">Sorghum bicolor</name>
    <name type="common">Sorghum</name>
    <name type="synonym">Sorghum vulgare</name>
    <dbReference type="NCBI Taxonomy" id="4558"/>
    <lineage>
        <taxon>Eukaryota</taxon>
        <taxon>Viridiplantae</taxon>
        <taxon>Streptophyta</taxon>
        <taxon>Embryophyta</taxon>
        <taxon>Tracheophyta</taxon>
        <taxon>Spermatophyta</taxon>
        <taxon>Magnoliopsida</taxon>
        <taxon>Liliopsida</taxon>
        <taxon>Poales</taxon>
        <taxon>Poaceae</taxon>
        <taxon>PACMAD clade</taxon>
        <taxon>Panicoideae</taxon>
        <taxon>Andropogonodae</taxon>
        <taxon>Andropogoneae</taxon>
        <taxon>Sorghinae</taxon>
        <taxon>Sorghum</taxon>
    </lineage>
</organism>
<reference evidence="2" key="1">
    <citation type="journal article" date="2019" name="BMC Genomics">
        <title>A new reference genome for Sorghum bicolor reveals high levels of sequence similarity between sweet and grain genotypes: implications for the genetics of sugar metabolism.</title>
        <authorList>
            <person name="Cooper E.A."/>
            <person name="Brenton Z.W."/>
            <person name="Flinn B.S."/>
            <person name="Jenkins J."/>
            <person name="Shu S."/>
            <person name="Flowers D."/>
            <person name="Luo F."/>
            <person name="Wang Y."/>
            <person name="Xia P."/>
            <person name="Barry K."/>
            <person name="Daum C."/>
            <person name="Lipzen A."/>
            <person name="Yoshinaga Y."/>
            <person name="Schmutz J."/>
            <person name="Saski C."/>
            <person name="Vermerris W."/>
            <person name="Kresovich S."/>
        </authorList>
    </citation>
    <scope>NUCLEOTIDE SEQUENCE</scope>
</reference>
<accession>A0A921S6Q8</accession>